<organism evidence="2 3">
    <name type="scientific">Xaviernesmea rhizosphaerae</name>
    <dbReference type="NCBI Taxonomy" id="1672749"/>
    <lineage>
        <taxon>Bacteria</taxon>
        <taxon>Pseudomonadati</taxon>
        <taxon>Pseudomonadota</taxon>
        <taxon>Alphaproteobacteria</taxon>
        <taxon>Hyphomicrobiales</taxon>
        <taxon>Rhizobiaceae</taxon>
        <taxon>Rhizobium/Agrobacterium group</taxon>
        <taxon>Xaviernesmea</taxon>
    </lineage>
</organism>
<reference evidence="2 3" key="1">
    <citation type="submission" date="2016-09" db="EMBL/GenBank/DDBJ databases">
        <title>Rhizobium sp. nov., a novel species isolated from the rice rhizosphere.</title>
        <authorList>
            <person name="Zhao J."/>
            <person name="Zhang X."/>
        </authorList>
    </citation>
    <scope>NUCLEOTIDE SEQUENCE [LARGE SCALE GENOMIC DNA]</scope>
    <source>
        <strain evidence="2 3">MH17</strain>
    </source>
</reference>
<name>A0A1Q9AD59_9HYPH</name>
<gene>
    <name evidence="2" type="ORF">BJF92_17565</name>
</gene>
<dbReference type="EMBL" id="MKIO01000041">
    <property type="protein sequence ID" value="OLP52869.1"/>
    <property type="molecule type" value="Genomic_DNA"/>
</dbReference>
<dbReference type="InterPro" id="IPR043129">
    <property type="entry name" value="ATPase_NBD"/>
</dbReference>
<evidence type="ECO:0000313" key="3">
    <source>
        <dbReference type="Proteomes" id="UP000186143"/>
    </source>
</evidence>
<protein>
    <recommendedName>
        <fullName evidence="4">ROK family transcriptional regulator</fullName>
    </recommendedName>
</protein>
<dbReference type="SUPFAM" id="SSF46785">
    <property type="entry name" value="Winged helix' DNA-binding domain"/>
    <property type="match status" value="1"/>
</dbReference>
<dbReference type="SUPFAM" id="SSF53067">
    <property type="entry name" value="Actin-like ATPase domain"/>
    <property type="match status" value="1"/>
</dbReference>
<dbReference type="AlphaFoldDB" id="A0A1Q9AD59"/>
<dbReference type="OrthoDB" id="8403448at2"/>
<dbReference type="InterPro" id="IPR036388">
    <property type="entry name" value="WH-like_DNA-bd_sf"/>
</dbReference>
<dbReference type="GO" id="GO:0003700">
    <property type="term" value="F:DNA-binding transcription factor activity"/>
    <property type="evidence" value="ECO:0007669"/>
    <property type="project" value="InterPro"/>
</dbReference>
<evidence type="ECO:0000256" key="1">
    <source>
        <dbReference type="SAM" id="MobiDB-lite"/>
    </source>
</evidence>
<dbReference type="Gene3D" id="3.30.420.40">
    <property type="match status" value="2"/>
</dbReference>
<evidence type="ECO:0000313" key="2">
    <source>
        <dbReference type="EMBL" id="OLP52869.1"/>
    </source>
</evidence>
<dbReference type="GO" id="GO:0019262">
    <property type="term" value="P:N-acetylneuraminate catabolic process"/>
    <property type="evidence" value="ECO:0007669"/>
    <property type="project" value="TreeGrafter"/>
</dbReference>
<comment type="caution">
    <text evidence="2">The sequence shown here is derived from an EMBL/GenBank/DDBJ whole genome shotgun (WGS) entry which is preliminary data.</text>
</comment>
<dbReference type="InterPro" id="IPR000600">
    <property type="entry name" value="ROK"/>
</dbReference>
<accession>A0A1Q9AD59</accession>
<sequence length="356" mass="37046">MKTGRRLSRTRAAPERDGTGISPGDIADHNGRTALALLRAHGAMTRQELSAHLGLTEPAVTGIMKRLLADGLVLERKRVDAGRYTPAEFALRPDGAHALGLSLRPDGAELILLGLGGEIVAARSLPTPPSQDALAEALEALTTESPTPPLGLGVALAPGCAVDLPVIAGMIGDMPLFSMPDTEAVVNAERLFGLGEPEGGLVVVLIDETVRAGLFIGGKVFRGMHGRAGQIGAMRPGRNHASLNEVAGLAAYRQAEAEGEAALEAWIGRAAGRLLDAVVAISGFVSPGAVLVGGALPDYVIDRLIDQAARDREKQEAYFVAASWIPPIRRTTRDGGGVTLGAAGAPFIERLLPKTM</sequence>
<feature type="region of interest" description="Disordered" evidence="1">
    <location>
        <begin position="1"/>
        <end position="27"/>
    </location>
</feature>
<dbReference type="InterPro" id="IPR036390">
    <property type="entry name" value="WH_DNA-bd_sf"/>
</dbReference>
<evidence type="ECO:0008006" key="4">
    <source>
        <dbReference type="Google" id="ProtNLM"/>
    </source>
</evidence>
<proteinExistence type="predicted"/>
<dbReference type="PANTHER" id="PTHR18964">
    <property type="entry name" value="ROK (REPRESSOR, ORF, KINASE) FAMILY"/>
    <property type="match status" value="1"/>
</dbReference>
<dbReference type="GO" id="GO:0009384">
    <property type="term" value="F:N-acylmannosamine kinase activity"/>
    <property type="evidence" value="ECO:0007669"/>
    <property type="project" value="TreeGrafter"/>
</dbReference>
<dbReference type="CDD" id="cd00090">
    <property type="entry name" value="HTH_ARSR"/>
    <property type="match status" value="1"/>
</dbReference>
<dbReference type="PANTHER" id="PTHR18964:SF169">
    <property type="entry name" value="N-ACETYLMANNOSAMINE KINASE"/>
    <property type="match status" value="1"/>
</dbReference>
<dbReference type="Pfam" id="PF13412">
    <property type="entry name" value="HTH_24"/>
    <property type="match status" value="1"/>
</dbReference>
<dbReference type="Gene3D" id="1.10.10.10">
    <property type="entry name" value="Winged helix-like DNA-binding domain superfamily/Winged helix DNA-binding domain"/>
    <property type="match status" value="1"/>
</dbReference>
<dbReference type="STRING" id="1672749.BJF92_17565"/>
<dbReference type="Proteomes" id="UP000186143">
    <property type="component" value="Unassembled WGS sequence"/>
</dbReference>
<dbReference type="InterPro" id="IPR011991">
    <property type="entry name" value="ArsR-like_HTH"/>
</dbReference>